<gene>
    <name evidence="2" type="ORF">DFH07DRAFT_461190</name>
</gene>
<feature type="compositionally biased region" description="Low complexity" evidence="1">
    <location>
        <begin position="87"/>
        <end position="96"/>
    </location>
</feature>
<feature type="region of interest" description="Disordered" evidence="1">
    <location>
        <begin position="189"/>
        <end position="239"/>
    </location>
</feature>
<dbReference type="AlphaFoldDB" id="A0AAD7J4Z8"/>
<feature type="compositionally biased region" description="Pro residues" evidence="1">
    <location>
        <begin position="189"/>
        <end position="201"/>
    </location>
</feature>
<feature type="compositionally biased region" description="Low complexity" evidence="1">
    <location>
        <begin position="218"/>
        <end position="231"/>
    </location>
</feature>
<protein>
    <submittedName>
        <fullName evidence="2">Uncharacterized protein</fullName>
    </submittedName>
</protein>
<name>A0AAD7J4Z8_9AGAR</name>
<dbReference type="Proteomes" id="UP001215280">
    <property type="component" value="Unassembled WGS sequence"/>
</dbReference>
<comment type="caution">
    <text evidence="2">The sequence shown here is derived from an EMBL/GenBank/DDBJ whole genome shotgun (WGS) entry which is preliminary data.</text>
</comment>
<dbReference type="EMBL" id="JARJLG010000059">
    <property type="protein sequence ID" value="KAJ7757249.1"/>
    <property type="molecule type" value="Genomic_DNA"/>
</dbReference>
<feature type="compositionally biased region" description="Low complexity" evidence="1">
    <location>
        <begin position="265"/>
        <end position="284"/>
    </location>
</feature>
<evidence type="ECO:0000313" key="3">
    <source>
        <dbReference type="Proteomes" id="UP001215280"/>
    </source>
</evidence>
<feature type="region of interest" description="Disordered" evidence="1">
    <location>
        <begin position="68"/>
        <end position="120"/>
    </location>
</feature>
<accession>A0AAD7J4Z8</accession>
<reference evidence="2" key="1">
    <citation type="submission" date="2023-03" db="EMBL/GenBank/DDBJ databases">
        <title>Massive genome expansion in bonnet fungi (Mycena s.s.) driven by repeated elements and novel gene families across ecological guilds.</title>
        <authorList>
            <consortium name="Lawrence Berkeley National Laboratory"/>
            <person name="Harder C.B."/>
            <person name="Miyauchi S."/>
            <person name="Viragh M."/>
            <person name="Kuo A."/>
            <person name="Thoen E."/>
            <person name="Andreopoulos B."/>
            <person name="Lu D."/>
            <person name="Skrede I."/>
            <person name="Drula E."/>
            <person name="Henrissat B."/>
            <person name="Morin E."/>
            <person name="Kohler A."/>
            <person name="Barry K."/>
            <person name="LaButti K."/>
            <person name="Morin E."/>
            <person name="Salamov A."/>
            <person name="Lipzen A."/>
            <person name="Mereny Z."/>
            <person name="Hegedus B."/>
            <person name="Baldrian P."/>
            <person name="Stursova M."/>
            <person name="Weitz H."/>
            <person name="Taylor A."/>
            <person name="Grigoriev I.V."/>
            <person name="Nagy L.G."/>
            <person name="Martin F."/>
            <person name="Kauserud H."/>
        </authorList>
    </citation>
    <scope>NUCLEOTIDE SEQUENCE</scope>
    <source>
        <strain evidence="2">CBHHK188m</strain>
    </source>
</reference>
<evidence type="ECO:0000313" key="2">
    <source>
        <dbReference type="EMBL" id="KAJ7757249.1"/>
    </source>
</evidence>
<evidence type="ECO:0000256" key="1">
    <source>
        <dbReference type="SAM" id="MobiDB-lite"/>
    </source>
</evidence>
<sequence length="309" mass="33384">MVTGGKPPTTNILLGDERVRMMRSARKLGAIMGTAPLVVDSTETSPEPCVLPLGRTTMEIALPVLKEAPSRNSHRSSKREGVVFTVSSRSSISSLESGEKTPPGPLPQVAKLSLSPDSRNSLNSVTRLRLVLTLTQPPYPPHHPHHCSTDSIDLLTRSLSVFISTPPPSSDQAARRRKMVKLVNMLGGPIPPALVFPPPAKPRQQSARDRSSRRRSRSVPPSSYSTATASPRKLVRPQHPEDLVLPALSVDRISHPRPLAAYAHSRSPTSSPSSTGTTSTAGSRGRPRSVTPSYSLRRKGRDSKYTSES</sequence>
<proteinExistence type="predicted"/>
<feature type="region of interest" description="Disordered" evidence="1">
    <location>
        <begin position="259"/>
        <end position="309"/>
    </location>
</feature>
<keyword evidence="3" id="KW-1185">Reference proteome</keyword>
<organism evidence="2 3">
    <name type="scientific">Mycena maculata</name>
    <dbReference type="NCBI Taxonomy" id="230809"/>
    <lineage>
        <taxon>Eukaryota</taxon>
        <taxon>Fungi</taxon>
        <taxon>Dikarya</taxon>
        <taxon>Basidiomycota</taxon>
        <taxon>Agaricomycotina</taxon>
        <taxon>Agaricomycetes</taxon>
        <taxon>Agaricomycetidae</taxon>
        <taxon>Agaricales</taxon>
        <taxon>Marasmiineae</taxon>
        <taxon>Mycenaceae</taxon>
        <taxon>Mycena</taxon>
    </lineage>
</organism>